<dbReference type="GO" id="GO:1905515">
    <property type="term" value="P:non-motile cilium assembly"/>
    <property type="evidence" value="ECO:0007669"/>
    <property type="project" value="TreeGrafter"/>
</dbReference>
<dbReference type="AlphaFoldDB" id="A0A8S1HGS2"/>
<dbReference type="InterPro" id="IPR031139">
    <property type="entry name" value="RPGRIP1_fam"/>
</dbReference>
<proteinExistence type="predicted"/>
<feature type="compositionally biased region" description="Low complexity" evidence="1">
    <location>
        <begin position="85"/>
        <end position="97"/>
    </location>
</feature>
<dbReference type="InterPro" id="IPR035892">
    <property type="entry name" value="C2_domain_sf"/>
</dbReference>
<dbReference type="OrthoDB" id="2133912at2759"/>
<evidence type="ECO:0000313" key="2">
    <source>
        <dbReference type="EMBL" id="CAD6194455.1"/>
    </source>
</evidence>
<dbReference type="PANTHER" id="PTHR14240:SF1">
    <property type="entry name" value="PROTEIN FANTOM-RELATED"/>
    <property type="match status" value="1"/>
</dbReference>
<dbReference type="Proteomes" id="UP000835052">
    <property type="component" value="Unassembled WGS sequence"/>
</dbReference>
<keyword evidence="3" id="KW-1185">Reference proteome</keyword>
<dbReference type="Gene3D" id="2.60.40.150">
    <property type="entry name" value="C2 domain"/>
    <property type="match status" value="1"/>
</dbReference>
<organism evidence="2 3">
    <name type="scientific">Caenorhabditis auriculariae</name>
    <dbReference type="NCBI Taxonomy" id="2777116"/>
    <lineage>
        <taxon>Eukaryota</taxon>
        <taxon>Metazoa</taxon>
        <taxon>Ecdysozoa</taxon>
        <taxon>Nematoda</taxon>
        <taxon>Chromadorea</taxon>
        <taxon>Rhabditida</taxon>
        <taxon>Rhabditina</taxon>
        <taxon>Rhabditomorpha</taxon>
        <taxon>Rhabditoidea</taxon>
        <taxon>Rhabditidae</taxon>
        <taxon>Peloderinae</taxon>
        <taxon>Caenorhabditis</taxon>
    </lineage>
</organism>
<dbReference type="GO" id="GO:0035869">
    <property type="term" value="C:ciliary transition zone"/>
    <property type="evidence" value="ECO:0007669"/>
    <property type="project" value="TreeGrafter"/>
</dbReference>
<evidence type="ECO:0008006" key="4">
    <source>
        <dbReference type="Google" id="ProtNLM"/>
    </source>
</evidence>
<dbReference type="PANTHER" id="PTHR14240">
    <property type="entry name" value="RETINITIS PIGMENTOSA GTPASE REGULATOR-INTERACTING PROTEIN"/>
    <property type="match status" value="1"/>
</dbReference>
<feature type="region of interest" description="Disordered" evidence="1">
    <location>
        <begin position="1"/>
        <end position="129"/>
    </location>
</feature>
<evidence type="ECO:0000313" key="3">
    <source>
        <dbReference type="Proteomes" id="UP000835052"/>
    </source>
</evidence>
<evidence type="ECO:0000256" key="1">
    <source>
        <dbReference type="SAM" id="MobiDB-lite"/>
    </source>
</evidence>
<reference evidence="2" key="1">
    <citation type="submission" date="2020-10" db="EMBL/GenBank/DDBJ databases">
        <authorList>
            <person name="Kikuchi T."/>
        </authorList>
    </citation>
    <scope>NUCLEOTIDE SEQUENCE</scope>
    <source>
        <strain evidence="2">NKZ352</strain>
    </source>
</reference>
<feature type="compositionally biased region" description="Low complexity" evidence="1">
    <location>
        <begin position="25"/>
        <end position="34"/>
    </location>
</feature>
<protein>
    <recommendedName>
        <fullName evidence="4">RPGRIP1 C-terminal domain-containing protein</fullName>
    </recommendedName>
</protein>
<accession>A0A8S1HGS2</accession>
<sequence>MSSEFSIASVHSRHCTIEAPEEEAVSPSSSTSSEQIKRSDEIRSLLGNLPPIAKPRTSVGETDKTSKSMDSGGRNVLFTDPLHRSIPPSETSSVSSPRQNERQPVALPDSGGRSAIRHTSTSSQFEEEGNESGGALVTLWIEKFEVMDYSRLLLRYFDNTKVYVDWTFLDFPVEESKTNEFSLPRVAGEEAPIQFKKEYRLTRRRVALLKQWIELGNRVDFTLLIGGSEEEELGVAQLQLFTDPLEETTSISFLDVNGEHLAELHLALHYSPSIFDDV</sequence>
<comment type="caution">
    <text evidence="2">The sequence shown here is derived from an EMBL/GenBank/DDBJ whole genome shotgun (WGS) entry which is preliminary data.</text>
</comment>
<name>A0A8S1HGS2_9PELO</name>
<dbReference type="EMBL" id="CAJGYM010000044">
    <property type="protein sequence ID" value="CAD6194455.1"/>
    <property type="molecule type" value="Genomic_DNA"/>
</dbReference>
<gene>
    <name evidence="2" type="ORF">CAUJ_LOCUS10374</name>
</gene>